<dbReference type="RefSeq" id="WP_048839385.1">
    <property type="nucleotide sequence ID" value="NZ_BAMV01000018.1"/>
</dbReference>
<dbReference type="UniPathway" id="UPA00223">
    <property type="reaction ID" value="UER01007"/>
</dbReference>
<dbReference type="PANTHER" id="PTHR11444">
    <property type="entry name" value="ASPARTATEAMMONIA/ARGININOSUCCINATE/ADENYLOSUCCINATE LYASE"/>
    <property type="match status" value="1"/>
</dbReference>
<dbReference type="GO" id="GO:0006099">
    <property type="term" value="P:tricarboxylic acid cycle"/>
    <property type="evidence" value="ECO:0007669"/>
    <property type="project" value="UniProtKB-UniRule"/>
</dbReference>
<reference evidence="8 10" key="2">
    <citation type="submission" date="2019-07" db="EMBL/GenBank/DDBJ databases">
        <title>Whole genome shotgun sequence of Acetobacter cibinongensis NBRC 16605.</title>
        <authorList>
            <person name="Hosoyama A."/>
            <person name="Uohara A."/>
            <person name="Ohji S."/>
            <person name="Ichikawa N."/>
        </authorList>
    </citation>
    <scope>NUCLEOTIDE SEQUENCE [LARGE SCALE GENOMIC DNA]</scope>
    <source>
        <strain evidence="8 10">NBRC 16605</strain>
    </source>
</reference>
<dbReference type="CDD" id="cd01362">
    <property type="entry name" value="Fumarase_classII"/>
    <property type="match status" value="1"/>
</dbReference>
<dbReference type="Gene3D" id="1.20.200.10">
    <property type="entry name" value="Fumarase/aspartase (Central domain)"/>
    <property type="match status" value="1"/>
</dbReference>
<feature type="site" description="Important for catalytic activity" evidence="4">
    <location>
        <position position="346"/>
    </location>
</feature>
<dbReference type="InterPro" id="IPR018951">
    <property type="entry name" value="Fumarase_C_C"/>
</dbReference>
<evidence type="ECO:0000256" key="4">
    <source>
        <dbReference type="HAMAP-Rule" id="MF_00743"/>
    </source>
</evidence>
<comment type="caution">
    <text evidence="7">The sequence shown here is derived from an EMBL/GenBank/DDBJ whole genome shotgun (WGS) entry which is preliminary data.</text>
</comment>
<proteinExistence type="inferred from homology"/>
<dbReference type="HAMAP" id="MF_00743">
    <property type="entry name" value="FumaraseC"/>
    <property type="match status" value="1"/>
</dbReference>
<comment type="subcellular location">
    <subcellularLocation>
        <location evidence="4">Cytoplasm</location>
    </subcellularLocation>
</comment>
<dbReference type="Proteomes" id="UP000321891">
    <property type="component" value="Unassembled WGS sequence"/>
</dbReference>
<accession>A0A0D6N6R3</accession>
<dbReference type="GO" id="GO:0006106">
    <property type="term" value="P:fumarate metabolic process"/>
    <property type="evidence" value="ECO:0007669"/>
    <property type="project" value="InterPro"/>
</dbReference>
<dbReference type="Pfam" id="PF00206">
    <property type="entry name" value="Lyase_1"/>
    <property type="match status" value="1"/>
</dbReference>
<dbReference type="InterPro" id="IPR005677">
    <property type="entry name" value="Fum_hydII"/>
</dbReference>
<dbReference type="EC" id="4.2.1.2" evidence="4"/>
<comment type="catalytic activity">
    <reaction evidence="4">
        <text>(S)-malate = fumarate + H2O</text>
        <dbReference type="Rhea" id="RHEA:12460"/>
        <dbReference type="ChEBI" id="CHEBI:15377"/>
        <dbReference type="ChEBI" id="CHEBI:15589"/>
        <dbReference type="ChEBI" id="CHEBI:29806"/>
        <dbReference type="EC" id="4.2.1.2"/>
    </reaction>
</comment>
<evidence type="ECO:0000313" key="7">
    <source>
        <dbReference type="EMBL" id="GAN61365.1"/>
    </source>
</evidence>
<dbReference type="InterPro" id="IPR000362">
    <property type="entry name" value="Fumarate_lyase_fam"/>
</dbReference>
<name>A0A0D6N6R3_9PROT</name>
<dbReference type="GO" id="GO:0006108">
    <property type="term" value="P:malate metabolic process"/>
    <property type="evidence" value="ECO:0007669"/>
    <property type="project" value="TreeGrafter"/>
</dbReference>
<evidence type="ECO:0000313" key="9">
    <source>
        <dbReference type="Proteomes" id="UP000032671"/>
    </source>
</evidence>
<keyword evidence="3 4" id="KW-0456">Lyase</keyword>
<gene>
    <name evidence="4 8" type="primary">fumC</name>
    <name evidence="7" type="ORF">Abci_018_235</name>
    <name evidence="8" type="ORF">ACI01nite_03420</name>
</gene>
<feature type="domain" description="Fumarase C C-terminal" evidence="6">
    <location>
        <begin position="423"/>
        <end position="475"/>
    </location>
</feature>
<keyword evidence="4" id="KW-0963">Cytoplasm</keyword>
<evidence type="ECO:0000256" key="3">
    <source>
        <dbReference type="ARBA" id="ARBA00023239"/>
    </source>
</evidence>
<dbReference type="InterPro" id="IPR008948">
    <property type="entry name" value="L-Aspartase-like"/>
</dbReference>
<dbReference type="SUPFAM" id="SSF48557">
    <property type="entry name" value="L-aspartase-like"/>
    <property type="match status" value="1"/>
</dbReference>
<dbReference type="PANTHER" id="PTHR11444:SF1">
    <property type="entry name" value="FUMARATE HYDRATASE, MITOCHONDRIAL"/>
    <property type="match status" value="1"/>
</dbReference>
<accession>A0A6N3SK66</accession>
<protein>
    <recommendedName>
        <fullName evidence="4">Fumarate hydratase class II</fullName>
        <shortName evidence="4">Fumarase C</shortName>
        <ecNumber evidence="4">4.2.1.2</ecNumber>
    </recommendedName>
    <alternativeName>
        <fullName evidence="4">Aerobic fumarase</fullName>
    </alternativeName>
    <alternativeName>
        <fullName evidence="4">Iron-independent fumarase</fullName>
    </alternativeName>
</protein>
<comment type="subunit">
    <text evidence="4">Homotetramer.</text>
</comment>
<feature type="binding site" evidence="4">
    <location>
        <position position="334"/>
    </location>
    <ligand>
        <name>substrate</name>
    </ligand>
</feature>
<dbReference type="Proteomes" id="UP000032671">
    <property type="component" value="Unassembled WGS sequence"/>
</dbReference>
<evidence type="ECO:0000256" key="1">
    <source>
        <dbReference type="ARBA" id="ARBA00009084"/>
    </source>
</evidence>
<dbReference type="STRING" id="1231339.Abci_018_235"/>
<dbReference type="FunFam" id="1.10.275.10:FF:000001">
    <property type="entry name" value="Fumarate hydratase, mitochondrial"/>
    <property type="match status" value="1"/>
</dbReference>
<dbReference type="Pfam" id="PF10415">
    <property type="entry name" value="FumaraseC_C"/>
    <property type="match status" value="1"/>
</dbReference>
<dbReference type="InterPro" id="IPR022761">
    <property type="entry name" value="Fumarate_lyase_N"/>
</dbReference>
<comment type="pathway">
    <text evidence="4">Carbohydrate metabolism; tricarboxylic acid cycle; (S)-malate from fumarate: step 1/1.</text>
</comment>
<feature type="domain" description="Fumarate lyase N-terminal" evidence="5">
    <location>
        <begin position="27"/>
        <end position="357"/>
    </location>
</feature>
<organism evidence="7 9">
    <name type="scientific">Acetobacter cibinongensis</name>
    <dbReference type="NCBI Taxonomy" id="146475"/>
    <lineage>
        <taxon>Bacteria</taxon>
        <taxon>Pseudomonadati</taxon>
        <taxon>Pseudomonadota</taxon>
        <taxon>Alphaproteobacteria</taxon>
        <taxon>Acetobacterales</taxon>
        <taxon>Acetobacteraceae</taxon>
        <taxon>Acetobacter</taxon>
    </lineage>
</organism>
<reference evidence="7 9" key="1">
    <citation type="submission" date="2012-11" db="EMBL/GenBank/DDBJ databases">
        <title>Whole genome sequence of Acetobacter cibinongensis 4H-1.</title>
        <authorList>
            <person name="Azuma Y."/>
            <person name="Higashiura N."/>
            <person name="Hirakawa H."/>
            <person name="Matsushita K."/>
        </authorList>
    </citation>
    <scope>NUCLEOTIDE SEQUENCE [LARGE SCALE GENOMIC DNA]</scope>
    <source>
        <strain evidence="7 9">4H-1</strain>
    </source>
</reference>
<comment type="similarity">
    <text evidence="1 4">Belongs to the class-II fumarase/aspartase family. Fumarase subfamily.</text>
</comment>
<evidence type="ECO:0000259" key="6">
    <source>
        <dbReference type="Pfam" id="PF10415"/>
    </source>
</evidence>
<evidence type="ECO:0000313" key="8">
    <source>
        <dbReference type="EMBL" id="GEL57740.1"/>
    </source>
</evidence>
<dbReference type="PROSITE" id="PS00163">
    <property type="entry name" value="FUMARATE_LYASES"/>
    <property type="match status" value="1"/>
</dbReference>
<evidence type="ECO:0000259" key="5">
    <source>
        <dbReference type="Pfam" id="PF00206"/>
    </source>
</evidence>
<feature type="binding site" evidence="4">
    <location>
        <begin position="113"/>
        <end position="115"/>
    </location>
    <ligand>
        <name>substrate</name>
    </ligand>
</feature>
<dbReference type="InterPro" id="IPR024083">
    <property type="entry name" value="Fumarase/histidase_N"/>
</dbReference>
<keyword evidence="10" id="KW-1185">Reference proteome</keyword>
<dbReference type="Gene3D" id="1.10.40.30">
    <property type="entry name" value="Fumarase/aspartase (C-terminal domain)"/>
    <property type="match status" value="1"/>
</dbReference>
<sequence length="482" mass="51523">MNTKPTLHFCPIGIQAEGMRLERDSMGEIEVPADKYWGAQTQRSLVHFSIGTDHMPLPLYHAYGVVKKAAALVNAANGHLPSWKADVISTVADEVSSGKLDAHFPLYVWQTGSGTQTNMNVNEVIANRAIQLLGGVIGSKTPVHPNDDVNMSQSSNDSFPTAMHVVTLLELEDRLFPQVEKLVVTLQRKAAEWQDVVKIGRTHLQDAVPLTVGQEWSGWATALEDALETLRHARQGLFALAAGGTAVGTGLNAPEGFSKAIAQKIADLTGRPFVTAPNKFAALSGVDAMVRASAGLRGLAVPLLKIANDMRWLASGPRCGLGELILPENEPGSSIMPGKVNPTQCEAMVMIATQVLGNDNTITFAASQGQLDLNVMRPVILANCLHSIRILADGCHNFRIFSVEGTTLNHDRLAQYVNGSVMLVTALSPEIGYDKAAEIAHIATEHGVSLREAALQSGYLDGSSFDRLVNPLDMVGHGVAGA</sequence>
<dbReference type="GO" id="GO:0005737">
    <property type="term" value="C:cytoplasm"/>
    <property type="evidence" value="ECO:0007669"/>
    <property type="project" value="UniProtKB-SubCell"/>
</dbReference>
<dbReference type="GO" id="GO:0004333">
    <property type="term" value="F:fumarate hydratase activity"/>
    <property type="evidence" value="ECO:0007669"/>
    <property type="project" value="UniProtKB-UniRule"/>
</dbReference>
<comment type="miscellaneous">
    <text evidence="4">There are 2 substrate-binding sites: the catalytic A site, and the non-catalytic B site that may play a role in the transfer of substrate or product between the active site and the solvent. Alternatively, the B site may bind allosteric effectors.</text>
</comment>
<dbReference type="PRINTS" id="PR00149">
    <property type="entry name" value="FUMRATELYASE"/>
</dbReference>
<feature type="binding site" description="in site B" evidence="4">
    <location>
        <begin position="144"/>
        <end position="147"/>
    </location>
    <ligand>
        <name>substrate</name>
    </ligand>
</feature>
<evidence type="ECO:0000256" key="2">
    <source>
        <dbReference type="ARBA" id="ARBA00022532"/>
    </source>
</evidence>
<dbReference type="NCBIfam" id="TIGR00979">
    <property type="entry name" value="fumC_II"/>
    <property type="match status" value="1"/>
</dbReference>
<feature type="active site" description="Proton donor/acceptor" evidence="4">
    <location>
        <position position="203"/>
    </location>
</feature>
<keyword evidence="2 4" id="KW-0816">Tricarboxylic acid cycle</keyword>
<feature type="binding site" evidence="4">
    <location>
        <position position="202"/>
    </location>
    <ligand>
        <name>substrate</name>
    </ligand>
</feature>
<dbReference type="NCBIfam" id="NF008909">
    <property type="entry name" value="PRK12273.1"/>
    <property type="match status" value="1"/>
</dbReference>
<dbReference type="FunFam" id="1.20.200.10:FF:000001">
    <property type="entry name" value="Fumarate hydratase, mitochondrial"/>
    <property type="match status" value="1"/>
</dbReference>
<dbReference type="PRINTS" id="PR00145">
    <property type="entry name" value="ARGSUCLYASE"/>
</dbReference>
<dbReference type="AlphaFoldDB" id="A0A0D6N6R3"/>
<dbReference type="EMBL" id="BJVU01000001">
    <property type="protein sequence ID" value="GEL57740.1"/>
    <property type="molecule type" value="Genomic_DNA"/>
</dbReference>
<feature type="binding site" evidence="4">
    <location>
        <begin position="339"/>
        <end position="341"/>
    </location>
    <ligand>
        <name>substrate</name>
    </ligand>
</feature>
<dbReference type="EMBL" id="BAMV01000018">
    <property type="protein sequence ID" value="GAN61365.1"/>
    <property type="molecule type" value="Genomic_DNA"/>
</dbReference>
<evidence type="ECO:0000313" key="10">
    <source>
        <dbReference type="Proteomes" id="UP000321891"/>
    </source>
</evidence>
<feature type="binding site" evidence="4">
    <location>
        <begin position="154"/>
        <end position="156"/>
    </location>
    <ligand>
        <name>substrate</name>
    </ligand>
</feature>
<dbReference type="InterPro" id="IPR020557">
    <property type="entry name" value="Fumarate_lyase_CS"/>
</dbReference>
<comment type="function">
    <text evidence="4">Involved in the TCA cycle. Catalyzes the stereospecific interconversion of fumarate to L-malate.</text>
</comment>
<dbReference type="Gene3D" id="1.10.275.10">
    <property type="entry name" value="Fumarase/aspartase (N-terminal domain)"/>
    <property type="match status" value="1"/>
</dbReference>
<dbReference type="FunFam" id="1.10.40.30:FF:000002">
    <property type="entry name" value="Fumarate hydratase class II"/>
    <property type="match status" value="1"/>
</dbReference>
<feature type="active site" evidence="4">
    <location>
        <position position="333"/>
    </location>
</feature>